<name>A0A2X4V214_9GAMM</name>
<accession>A0A2X4V214</accession>
<gene>
    <name evidence="2" type="primary">yhdN</name>
    <name evidence="2" type="ORF">NCTC12151_01797</name>
</gene>
<dbReference type="CDD" id="cd19101">
    <property type="entry name" value="AKR_unchar"/>
    <property type="match status" value="1"/>
</dbReference>
<dbReference type="PRINTS" id="PR00069">
    <property type="entry name" value="ALDKETRDTASE"/>
</dbReference>
<reference evidence="2 3" key="1">
    <citation type="submission" date="2018-06" db="EMBL/GenBank/DDBJ databases">
        <authorList>
            <consortium name="Pathogen Informatics"/>
            <person name="Doyle S."/>
        </authorList>
    </citation>
    <scope>NUCLEOTIDE SEQUENCE [LARGE SCALE GENOMIC DNA]</scope>
    <source>
        <strain evidence="2 3">NCTC12151</strain>
    </source>
</reference>
<dbReference type="AlphaFoldDB" id="A0A2X4V214"/>
<feature type="domain" description="NADP-dependent oxidoreductase" evidence="1">
    <location>
        <begin position="17"/>
        <end position="316"/>
    </location>
</feature>
<dbReference type="InterPro" id="IPR036812">
    <property type="entry name" value="NAD(P)_OxRdtase_dom_sf"/>
</dbReference>
<dbReference type="Pfam" id="PF00248">
    <property type="entry name" value="Aldo_ket_red"/>
    <property type="match status" value="1"/>
</dbReference>
<dbReference type="PANTHER" id="PTHR43147">
    <property type="entry name" value="PROTEIN TAS"/>
    <property type="match status" value="1"/>
</dbReference>
<dbReference type="OrthoDB" id="9772407at2"/>
<evidence type="ECO:0000313" key="3">
    <source>
        <dbReference type="Proteomes" id="UP000249005"/>
    </source>
</evidence>
<dbReference type="SUPFAM" id="SSF51430">
    <property type="entry name" value="NAD(P)-linked oxidoreductase"/>
    <property type="match status" value="1"/>
</dbReference>
<keyword evidence="2" id="KW-0560">Oxidoreductase</keyword>
<organism evidence="2 3">
    <name type="scientific">Leminorella richardii</name>
    <dbReference type="NCBI Taxonomy" id="158841"/>
    <lineage>
        <taxon>Bacteria</taxon>
        <taxon>Pseudomonadati</taxon>
        <taxon>Pseudomonadota</taxon>
        <taxon>Gammaproteobacteria</taxon>
        <taxon>Enterobacterales</taxon>
        <taxon>Budviciaceae</taxon>
        <taxon>Leminorella</taxon>
    </lineage>
</organism>
<dbReference type="Gene3D" id="3.20.20.100">
    <property type="entry name" value="NADP-dependent oxidoreductase domain"/>
    <property type="match status" value="1"/>
</dbReference>
<dbReference type="EMBL" id="LS483470">
    <property type="protein sequence ID" value="SQI40922.1"/>
    <property type="molecule type" value="Genomic_DNA"/>
</dbReference>
<protein>
    <submittedName>
        <fullName evidence="2">General stress protein 69</fullName>
        <ecNumber evidence="2">1.1.1.-</ecNumber>
    </submittedName>
</protein>
<evidence type="ECO:0000313" key="2">
    <source>
        <dbReference type="EMBL" id="SQI40922.1"/>
    </source>
</evidence>
<evidence type="ECO:0000259" key="1">
    <source>
        <dbReference type="Pfam" id="PF00248"/>
    </source>
</evidence>
<dbReference type="EC" id="1.1.1.-" evidence="2"/>
<proteinExistence type="predicted"/>
<keyword evidence="3" id="KW-1185">Reference proteome</keyword>
<dbReference type="PANTHER" id="PTHR43147:SF2">
    <property type="entry name" value="NADP-DEPENDENT OXIDOREDUCTASE DOMAIN-CONTAINING PROTEIN"/>
    <property type="match status" value="1"/>
</dbReference>
<dbReference type="GO" id="GO:0016491">
    <property type="term" value="F:oxidoreductase activity"/>
    <property type="evidence" value="ECO:0007669"/>
    <property type="project" value="UniProtKB-KW"/>
</dbReference>
<dbReference type="KEGG" id="lri:NCTC12151_01797"/>
<dbReference type="RefSeq" id="WP_111740326.1">
    <property type="nucleotide sequence ID" value="NZ_LR698987.1"/>
</dbReference>
<dbReference type="InterPro" id="IPR023210">
    <property type="entry name" value="NADP_OxRdtase_dom"/>
</dbReference>
<dbReference type="InterPro" id="IPR020471">
    <property type="entry name" value="AKR"/>
</dbReference>
<dbReference type="Proteomes" id="UP000249005">
    <property type="component" value="Chromosome 1"/>
</dbReference>
<sequence length="349" mass="39709">MENTTRINLTPDYQTCRIINGGWQLSEGHKLQGQHDFTSVLKAFHQLAERGFTTFDCADIYTGVEELIGQFILERRASSGKDDVQVHTKFVPDLSALSEVDYHYVERIIARSLKRLNKEQLDLVQFHWWDYQIPGCLDIAGHLVRLKEKGMIKNLGTTNFDTAHLQQLVDAGYPLVSNQTQYSVLDRRPEREMVEFCQRNGVKLLCYGSLAGGFLSESWLGKPAPQSLENRSLVKYRLIIDDSVGWDGYQQLLCLMKEIGDRIGCSLSNVAVMYVLNKPAVGAAIVGTRSERHIASNEKVFSSRLSSEDIQRIDDFLNRHSIPDGEPFGLEREEGNKHRNIMKMNLNDE</sequence>